<organism evidence="8 9">
    <name type="scientific">Oceanobacillus piezotolerans</name>
    <dbReference type="NCBI Taxonomy" id="2448030"/>
    <lineage>
        <taxon>Bacteria</taxon>
        <taxon>Bacillati</taxon>
        <taxon>Bacillota</taxon>
        <taxon>Bacilli</taxon>
        <taxon>Bacillales</taxon>
        <taxon>Bacillaceae</taxon>
        <taxon>Oceanobacillus</taxon>
    </lineage>
</organism>
<protein>
    <submittedName>
        <fullName evidence="8">MFS transporter</fullName>
    </submittedName>
</protein>
<accession>A0A498D594</accession>
<dbReference type="InterPro" id="IPR020846">
    <property type="entry name" value="MFS_dom"/>
</dbReference>
<feature type="transmembrane region" description="Helical" evidence="6">
    <location>
        <begin position="101"/>
        <end position="118"/>
    </location>
</feature>
<evidence type="ECO:0000259" key="7">
    <source>
        <dbReference type="PROSITE" id="PS50850"/>
    </source>
</evidence>
<keyword evidence="4 6" id="KW-1133">Transmembrane helix</keyword>
<evidence type="ECO:0000313" key="9">
    <source>
        <dbReference type="Proteomes" id="UP000270219"/>
    </source>
</evidence>
<dbReference type="NCBIfam" id="TIGR00792">
    <property type="entry name" value="gph"/>
    <property type="match status" value="1"/>
</dbReference>
<feature type="transmembrane region" description="Helical" evidence="6">
    <location>
        <begin position="427"/>
        <end position="450"/>
    </location>
</feature>
<dbReference type="RefSeq" id="WP_121524732.1">
    <property type="nucleotide sequence ID" value="NZ_RCHR01000008.1"/>
</dbReference>
<evidence type="ECO:0000256" key="4">
    <source>
        <dbReference type="ARBA" id="ARBA00022989"/>
    </source>
</evidence>
<dbReference type="SUPFAM" id="SSF103473">
    <property type="entry name" value="MFS general substrate transporter"/>
    <property type="match status" value="1"/>
</dbReference>
<feature type="transmembrane region" description="Helical" evidence="6">
    <location>
        <begin position="317"/>
        <end position="336"/>
    </location>
</feature>
<feature type="transmembrane region" description="Helical" evidence="6">
    <location>
        <begin position="283"/>
        <end position="305"/>
    </location>
</feature>
<reference evidence="8 9" key="1">
    <citation type="submission" date="2018-10" db="EMBL/GenBank/DDBJ databases">
        <title>Oceanobacillus sp. YLB-02 draft genome.</title>
        <authorList>
            <person name="Yu L."/>
        </authorList>
    </citation>
    <scope>NUCLEOTIDE SEQUENCE [LARGE SCALE GENOMIC DNA]</scope>
    <source>
        <strain evidence="8 9">YLB-02</strain>
    </source>
</reference>
<comment type="caution">
    <text evidence="8">The sequence shown here is derived from an EMBL/GenBank/DDBJ whole genome shotgun (WGS) entry which is preliminary data.</text>
</comment>
<keyword evidence="2" id="KW-0813">Transport</keyword>
<evidence type="ECO:0000313" key="8">
    <source>
        <dbReference type="EMBL" id="RLL41341.1"/>
    </source>
</evidence>
<comment type="subcellular location">
    <subcellularLocation>
        <location evidence="1">Cell membrane</location>
        <topology evidence="1">Multi-pass membrane protein</topology>
    </subcellularLocation>
</comment>
<feature type="transmembrane region" description="Helical" evidence="6">
    <location>
        <begin position="252"/>
        <end position="277"/>
    </location>
</feature>
<feature type="transmembrane region" description="Helical" evidence="6">
    <location>
        <begin position="342"/>
        <end position="365"/>
    </location>
</feature>
<keyword evidence="3 6" id="KW-0812">Transmembrane</keyword>
<dbReference type="CDD" id="cd17332">
    <property type="entry name" value="MFS_MelB_like"/>
    <property type="match status" value="1"/>
</dbReference>
<feature type="transmembrane region" description="Helical" evidence="6">
    <location>
        <begin position="37"/>
        <end position="54"/>
    </location>
</feature>
<dbReference type="Pfam" id="PF13347">
    <property type="entry name" value="MFS_2"/>
    <property type="match status" value="1"/>
</dbReference>
<feature type="domain" description="Major facilitator superfamily (MFS) profile" evidence="7">
    <location>
        <begin position="251"/>
        <end position="472"/>
    </location>
</feature>
<dbReference type="OrthoDB" id="9764596at2"/>
<gene>
    <name evidence="8" type="ORF">D8M04_17630</name>
</gene>
<evidence type="ECO:0000256" key="2">
    <source>
        <dbReference type="ARBA" id="ARBA00022448"/>
    </source>
</evidence>
<dbReference type="PANTHER" id="PTHR11328:SF24">
    <property type="entry name" value="MAJOR FACILITATOR SUPERFAMILY (MFS) PROFILE DOMAIN-CONTAINING PROTEIN"/>
    <property type="match status" value="1"/>
</dbReference>
<feature type="transmembrane region" description="Helical" evidence="6">
    <location>
        <begin position="198"/>
        <end position="218"/>
    </location>
</feature>
<name>A0A498D594_9BACI</name>
<keyword evidence="5 6" id="KW-0472">Membrane</keyword>
<dbReference type="GO" id="GO:0008643">
    <property type="term" value="P:carbohydrate transport"/>
    <property type="evidence" value="ECO:0007669"/>
    <property type="project" value="InterPro"/>
</dbReference>
<dbReference type="InterPro" id="IPR039672">
    <property type="entry name" value="MFS_2"/>
</dbReference>
<dbReference type="GO" id="GO:0006814">
    <property type="term" value="P:sodium ion transport"/>
    <property type="evidence" value="ECO:0007669"/>
    <property type="project" value="InterPro"/>
</dbReference>
<dbReference type="GO" id="GO:0005886">
    <property type="term" value="C:plasma membrane"/>
    <property type="evidence" value="ECO:0007669"/>
    <property type="project" value="UniProtKB-SubCell"/>
</dbReference>
<proteinExistence type="predicted"/>
<dbReference type="EMBL" id="RCHR01000008">
    <property type="protein sequence ID" value="RLL41341.1"/>
    <property type="molecule type" value="Genomic_DNA"/>
</dbReference>
<feature type="transmembrane region" description="Helical" evidence="6">
    <location>
        <begin position="60"/>
        <end position="81"/>
    </location>
</feature>
<dbReference type="InterPro" id="IPR001927">
    <property type="entry name" value="Na/Gal_symport"/>
</dbReference>
<feature type="transmembrane region" description="Helical" evidence="6">
    <location>
        <begin position="170"/>
        <end position="192"/>
    </location>
</feature>
<feature type="transmembrane region" description="Helical" evidence="6">
    <location>
        <begin position="130"/>
        <end position="150"/>
    </location>
</feature>
<evidence type="ECO:0000256" key="6">
    <source>
        <dbReference type="SAM" id="Phobius"/>
    </source>
</evidence>
<dbReference type="InterPro" id="IPR036259">
    <property type="entry name" value="MFS_trans_sf"/>
</dbReference>
<evidence type="ECO:0000256" key="1">
    <source>
        <dbReference type="ARBA" id="ARBA00004651"/>
    </source>
</evidence>
<dbReference type="PANTHER" id="PTHR11328">
    <property type="entry name" value="MAJOR FACILITATOR SUPERFAMILY DOMAIN-CONTAINING PROTEIN"/>
    <property type="match status" value="1"/>
</dbReference>
<evidence type="ECO:0000256" key="3">
    <source>
        <dbReference type="ARBA" id="ARBA00022692"/>
    </source>
</evidence>
<dbReference type="GO" id="GO:0015293">
    <property type="term" value="F:symporter activity"/>
    <property type="evidence" value="ECO:0007669"/>
    <property type="project" value="InterPro"/>
</dbReference>
<evidence type="ECO:0000256" key="5">
    <source>
        <dbReference type="ARBA" id="ARBA00023136"/>
    </source>
</evidence>
<keyword evidence="9" id="KW-1185">Reference proteome</keyword>
<sequence length="472" mass="52168">MSQAIGIKEIHIESIHEKETVRPFGLRDKIGYMFGDLGNDFFFILVSSFLMVYYTDVFGISAAFVGILFLVARLWDAVADVTWGRFIDSRKPSKHGKFKPWIFRMSFPLVISGVLMFVHIPGMSTGFYEAYAFVTYILWGTLYSTVNIPYGSMASVITNDPGERTALSTFRTMGAMIASLIINAVGPLIVFVDNKADADGFFMAAVIFGILSFASYMASYKLSTERVSVPVNTGIKPNLGRTIKALLKNRPLITILGASLIFMMSTMLIGAANIYLFKDYFSNTAALSIVGIIQTVTVFIAIPLVKPLVARFGKKEITAVGMLLAAFVYILLFFIPNVSTSQFIALAAIGMFGYAFFNTVIWAFVTDVIDYHEFLTGMREDGTVYSFYSFARKVGQALAGGIGGFAITAVGYDATLKVQSQNALDGIYALATLVPGVIYLLIFLILVFLYPLNRQRTNQLSIELAEKRKKRK</sequence>
<dbReference type="AlphaFoldDB" id="A0A498D594"/>
<dbReference type="Gene3D" id="1.20.1250.20">
    <property type="entry name" value="MFS general substrate transporter like domains"/>
    <property type="match status" value="2"/>
</dbReference>
<dbReference type="Proteomes" id="UP000270219">
    <property type="component" value="Unassembled WGS sequence"/>
</dbReference>
<feature type="transmembrane region" description="Helical" evidence="6">
    <location>
        <begin position="397"/>
        <end position="415"/>
    </location>
</feature>
<dbReference type="PROSITE" id="PS50850">
    <property type="entry name" value="MFS"/>
    <property type="match status" value="1"/>
</dbReference>